<gene>
    <name evidence="1" type="ORF">METZ01_LOCUS182406</name>
</gene>
<proteinExistence type="predicted"/>
<name>A0A382CUP3_9ZZZZ</name>
<organism evidence="1">
    <name type="scientific">marine metagenome</name>
    <dbReference type="NCBI Taxonomy" id="408172"/>
    <lineage>
        <taxon>unclassified sequences</taxon>
        <taxon>metagenomes</taxon>
        <taxon>ecological metagenomes</taxon>
    </lineage>
</organism>
<dbReference type="AlphaFoldDB" id="A0A382CUP3"/>
<accession>A0A382CUP3</accession>
<reference evidence="1" key="1">
    <citation type="submission" date="2018-05" db="EMBL/GenBank/DDBJ databases">
        <authorList>
            <person name="Lanie J.A."/>
            <person name="Ng W.-L."/>
            <person name="Kazmierczak K.M."/>
            <person name="Andrzejewski T.M."/>
            <person name="Davidsen T.M."/>
            <person name="Wayne K.J."/>
            <person name="Tettelin H."/>
            <person name="Glass J.I."/>
            <person name="Rusch D."/>
            <person name="Podicherti R."/>
            <person name="Tsui H.-C.T."/>
            <person name="Winkler M.E."/>
        </authorList>
    </citation>
    <scope>NUCLEOTIDE SEQUENCE</scope>
</reference>
<protein>
    <submittedName>
        <fullName evidence="1">Uncharacterized protein</fullName>
    </submittedName>
</protein>
<dbReference type="EMBL" id="UINC01036100">
    <property type="protein sequence ID" value="SVB29552.1"/>
    <property type="molecule type" value="Genomic_DNA"/>
</dbReference>
<sequence>MIVLQLFPCIFQCPMLTVLTLIVRRKNLLVQILHKQNDADRAPRKCCYLLLKRS</sequence>
<evidence type="ECO:0000313" key="1">
    <source>
        <dbReference type="EMBL" id="SVB29552.1"/>
    </source>
</evidence>